<dbReference type="Proteomes" id="UP000824782">
    <property type="component" value="Unassembled WGS sequence"/>
</dbReference>
<sequence length="85" mass="9277">MASSARAHHSGLITVRYACVSTTQGESHSIGLRLSCFTTTLESHLLWSFLSLPIHPYDCGASPLIIDFSQFLHILQICGKTDQGT</sequence>
<keyword evidence="2" id="KW-1185">Reference proteome</keyword>
<proteinExistence type="predicted"/>
<dbReference type="AlphaFoldDB" id="A0AAV6YCC2"/>
<evidence type="ECO:0000313" key="2">
    <source>
        <dbReference type="Proteomes" id="UP000824782"/>
    </source>
</evidence>
<organism evidence="1 2">
    <name type="scientific">Engystomops pustulosus</name>
    <name type="common">Tungara frog</name>
    <name type="synonym">Physalaemus pustulosus</name>
    <dbReference type="NCBI Taxonomy" id="76066"/>
    <lineage>
        <taxon>Eukaryota</taxon>
        <taxon>Metazoa</taxon>
        <taxon>Chordata</taxon>
        <taxon>Craniata</taxon>
        <taxon>Vertebrata</taxon>
        <taxon>Euteleostomi</taxon>
        <taxon>Amphibia</taxon>
        <taxon>Batrachia</taxon>
        <taxon>Anura</taxon>
        <taxon>Neobatrachia</taxon>
        <taxon>Hyloidea</taxon>
        <taxon>Leptodactylidae</taxon>
        <taxon>Leiuperinae</taxon>
        <taxon>Engystomops</taxon>
    </lineage>
</organism>
<evidence type="ECO:0000313" key="1">
    <source>
        <dbReference type="EMBL" id="KAG8534721.1"/>
    </source>
</evidence>
<comment type="caution">
    <text evidence="1">The sequence shown here is derived from an EMBL/GenBank/DDBJ whole genome shotgun (WGS) entry which is preliminary data.</text>
</comment>
<accession>A0AAV6YCC2</accession>
<reference evidence="1" key="1">
    <citation type="thesis" date="2020" institute="ProQuest LLC" country="789 East Eisenhower Parkway, Ann Arbor, MI, USA">
        <title>Comparative Genomics and Chromosome Evolution.</title>
        <authorList>
            <person name="Mudd A.B."/>
        </authorList>
    </citation>
    <scope>NUCLEOTIDE SEQUENCE</scope>
    <source>
        <strain evidence="1">237g6f4</strain>
        <tissue evidence="1">Blood</tissue>
    </source>
</reference>
<name>A0AAV6YCC2_ENGPU</name>
<gene>
    <name evidence="1" type="ORF">GDO81_018732</name>
</gene>
<dbReference type="EMBL" id="WNYA01093254">
    <property type="protein sequence ID" value="KAG8534721.1"/>
    <property type="molecule type" value="Genomic_DNA"/>
</dbReference>
<protein>
    <submittedName>
        <fullName evidence="1">Uncharacterized protein</fullName>
    </submittedName>
</protein>